<dbReference type="OrthoDB" id="9813147at2"/>
<accession>A0A410GAP6</accession>
<dbReference type="GO" id="GO:0008233">
    <property type="term" value="F:peptidase activity"/>
    <property type="evidence" value="ECO:0007669"/>
    <property type="project" value="UniProtKB-KW"/>
</dbReference>
<dbReference type="GO" id="GO:0003677">
    <property type="term" value="F:DNA binding"/>
    <property type="evidence" value="ECO:0007669"/>
    <property type="project" value="InterPro"/>
</dbReference>
<dbReference type="InterPro" id="IPR000523">
    <property type="entry name" value="Mg_chelatse_chII-like_cat_dom"/>
</dbReference>
<dbReference type="PANTHER" id="PTHR32039:SF7">
    <property type="entry name" value="COMPETENCE PROTEIN COMM"/>
    <property type="match status" value="1"/>
</dbReference>
<dbReference type="RefSeq" id="WP_128354337.1">
    <property type="nucleotide sequence ID" value="NZ_CP022987.1"/>
</dbReference>
<keyword evidence="2" id="KW-0547">Nucleotide-binding</keyword>
<dbReference type="InterPro" id="IPR020568">
    <property type="entry name" value="Ribosomal_Su5_D2-typ_SF"/>
</dbReference>
<reference evidence="5 6" key="1">
    <citation type="submission" date="2017-08" db="EMBL/GenBank/DDBJ databases">
        <authorList>
            <person name="Park S.-J."/>
            <person name="Kim H."/>
        </authorList>
    </citation>
    <scope>NUCLEOTIDE SEQUENCE [LARGE SCALE GENOMIC DNA]</scope>
    <source>
        <strain evidence="6">ye3</strain>
    </source>
</reference>
<dbReference type="SUPFAM" id="SSF54211">
    <property type="entry name" value="Ribosomal protein S5 domain 2-like"/>
    <property type="match status" value="1"/>
</dbReference>
<dbReference type="InterPro" id="IPR025158">
    <property type="entry name" value="Mg_chelat-rel_C"/>
</dbReference>
<dbReference type="Gene3D" id="3.30.230.10">
    <property type="match status" value="1"/>
</dbReference>
<keyword evidence="5" id="KW-0645">Protease</keyword>
<dbReference type="Pfam" id="PF01078">
    <property type="entry name" value="Mg_chelatase"/>
    <property type="match status" value="1"/>
</dbReference>
<dbReference type="InterPro" id="IPR027417">
    <property type="entry name" value="P-loop_NTPase"/>
</dbReference>
<dbReference type="NCBIfam" id="TIGR00368">
    <property type="entry name" value="YifB family Mg chelatase-like AAA ATPase"/>
    <property type="match status" value="1"/>
</dbReference>
<evidence type="ECO:0000256" key="2">
    <source>
        <dbReference type="ARBA" id="ARBA00022741"/>
    </source>
</evidence>
<dbReference type="AlphaFoldDB" id="A0A410GAP6"/>
<keyword evidence="3" id="KW-0067">ATP-binding</keyword>
<dbReference type="InterPro" id="IPR003593">
    <property type="entry name" value="AAA+_ATPase"/>
</dbReference>
<dbReference type="Proteomes" id="UP000283474">
    <property type="component" value="Chromosome"/>
</dbReference>
<dbReference type="GO" id="GO:0005524">
    <property type="term" value="F:ATP binding"/>
    <property type="evidence" value="ECO:0007669"/>
    <property type="project" value="UniProtKB-KW"/>
</dbReference>
<dbReference type="Pfam" id="PF13335">
    <property type="entry name" value="Mg_chelatase_C"/>
    <property type="match status" value="1"/>
</dbReference>
<proteinExistence type="inferred from homology"/>
<keyword evidence="5" id="KW-0378">Hydrolase</keyword>
<protein>
    <submittedName>
        <fullName evidence="5">ATP-dependent protease</fullName>
    </submittedName>
</protein>
<dbReference type="PROSITE" id="PS50051">
    <property type="entry name" value="MCM_2"/>
    <property type="match status" value="1"/>
</dbReference>
<dbReference type="InterPro" id="IPR014721">
    <property type="entry name" value="Ribsml_uS5_D2-typ_fold_subgr"/>
</dbReference>
<sequence>MSLAVLASRALCGLQAFAVRVEVHVGPGLPAFHVVGLPDTGVRESRERVRSAIISSGFDFPAGRITVNLAPADLPKESGRFDLPIALGVLLASGQVPAADSAGAAPDLRRYVFAGELSLTGAIVAVGAPLAIALAVARSDPDAILVLPPGCADTAANVPGLTVLAAATLVETVEHFCGSSVLQQAQGRHCAGPSPTPLLCLADVRGQPLARRALEIAAAGAHSLLMSGSPGTGKSMLAHRLPGLLPRLTVDHALEVAALASLNGTDQGYSDLPPFRAPHHSASLPALVGGGARPRPGEISLAHRGVLFLDELPHFQRNVLESLREPLETGSVSIARASRTLTFPARFQLVAAMNPCACGWLGHASMRCRCLPDQVDKYRNRLSGPLLDRIDLQIALPTTQVDWMDEAAGESSGVVRSRVAQCRERQLRRQGCCNAMLRIDDIERHCVLDRDAAALLRQAMLRWHWSARVGHRVLRVARTLADLCAQRQIRGVHIAEAIQYRQPWG</sequence>
<dbReference type="PRINTS" id="PR01657">
    <property type="entry name" value="MCMFAMILY"/>
</dbReference>
<dbReference type="Gene3D" id="3.40.50.300">
    <property type="entry name" value="P-loop containing nucleotide triphosphate hydrolases"/>
    <property type="match status" value="1"/>
</dbReference>
<keyword evidence="6" id="KW-1185">Reference proteome</keyword>
<comment type="similarity">
    <text evidence="1">Belongs to the Mg-chelatase subunits D/I family. ComM subfamily.</text>
</comment>
<dbReference type="InterPro" id="IPR004482">
    <property type="entry name" value="Mg_chelat-rel"/>
</dbReference>
<organism evidence="5 6">
    <name type="scientific">Pollutimonas thiosulfatoxidans</name>
    <dbReference type="NCBI Taxonomy" id="2028345"/>
    <lineage>
        <taxon>Bacteria</taxon>
        <taxon>Pseudomonadati</taxon>
        <taxon>Pseudomonadota</taxon>
        <taxon>Betaproteobacteria</taxon>
        <taxon>Burkholderiales</taxon>
        <taxon>Alcaligenaceae</taxon>
        <taxon>Pollutimonas</taxon>
    </lineage>
</organism>
<evidence type="ECO:0000256" key="3">
    <source>
        <dbReference type="ARBA" id="ARBA00022840"/>
    </source>
</evidence>
<feature type="domain" description="MCM C-terminal AAA(+) ATPase" evidence="4">
    <location>
        <begin position="297"/>
        <end position="392"/>
    </location>
</feature>
<dbReference type="GO" id="GO:0006508">
    <property type="term" value="P:proteolysis"/>
    <property type="evidence" value="ECO:0007669"/>
    <property type="project" value="UniProtKB-KW"/>
</dbReference>
<dbReference type="EMBL" id="CP022987">
    <property type="protein sequence ID" value="QAA93295.1"/>
    <property type="molecule type" value="Genomic_DNA"/>
</dbReference>
<name>A0A410GAP6_9BURK</name>
<evidence type="ECO:0000313" key="6">
    <source>
        <dbReference type="Proteomes" id="UP000283474"/>
    </source>
</evidence>
<dbReference type="KEGG" id="pus:CKA81_05175"/>
<evidence type="ECO:0000256" key="1">
    <source>
        <dbReference type="ARBA" id="ARBA00006354"/>
    </source>
</evidence>
<dbReference type="InterPro" id="IPR001208">
    <property type="entry name" value="MCM_dom"/>
</dbReference>
<dbReference type="PANTHER" id="PTHR32039">
    <property type="entry name" value="MAGNESIUM-CHELATASE SUBUNIT CHLI"/>
    <property type="match status" value="1"/>
</dbReference>
<evidence type="ECO:0000313" key="5">
    <source>
        <dbReference type="EMBL" id="QAA93295.1"/>
    </source>
</evidence>
<gene>
    <name evidence="5" type="ORF">CKA81_05175</name>
</gene>
<dbReference type="Pfam" id="PF13541">
    <property type="entry name" value="ChlI"/>
    <property type="match status" value="1"/>
</dbReference>
<dbReference type="SMART" id="SM00382">
    <property type="entry name" value="AAA"/>
    <property type="match status" value="1"/>
</dbReference>
<dbReference type="SUPFAM" id="SSF52540">
    <property type="entry name" value="P-loop containing nucleoside triphosphate hydrolases"/>
    <property type="match status" value="1"/>
</dbReference>
<dbReference type="InterPro" id="IPR045006">
    <property type="entry name" value="CHLI-like"/>
</dbReference>
<evidence type="ECO:0000259" key="4">
    <source>
        <dbReference type="PROSITE" id="PS50051"/>
    </source>
</evidence>